<name>A0A221KL80_KLEPN</name>
<accession>A0A221KL80</accession>
<sequence length="35" mass="3927">MPMSNDLKKEIERGIQLLELLTTARLSSLNVILVS</sequence>
<reference evidence="1" key="2">
    <citation type="submission" date="2017-04" db="EMBL/GenBank/DDBJ databases">
        <authorList>
            <person name="Afonso C.L."/>
            <person name="Miller P.J."/>
            <person name="Scott M.A."/>
            <person name="Spackman E."/>
            <person name="Goraichik I."/>
            <person name="Dimitrov K.M."/>
            <person name="Suarez D.L."/>
            <person name="Swayne D.E."/>
        </authorList>
    </citation>
    <scope>NUCLEOTIDE SEQUENCE</scope>
    <source>
        <strain evidence="1">KP4898</strain>
        <plasmid evidence="1">pIncAC-KP4898</plasmid>
    </source>
</reference>
<reference evidence="1" key="1">
    <citation type="journal article" date="2017" name="Front. Microbiol.">
        <title>A novel IncA/C1 group conjugative plasmid, encoding VIM-1 metallo-beta-lactamase, mediates the acquisition of carbapenem resistance in ST104 Klebsiella pneumoniae isolates from neonates in the intensive care unit of Monaldi Hospital in Naples.</title>
        <authorList>
            <person name="Esposito E.P."/>
            <person name="Gaiarsa S."/>
            <person name="Del Franco M."/>
            <person name="Crivaro V."/>
            <person name="Bernardo M."/>
            <person name="Cuccurullo S."/>
            <person name="Pennino F."/>
            <person name="Triassi M."/>
            <person name="Marone P."/>
            <person name="Sassera D."/>
            <person name="Zarrilli R."/>
        </authorList>
    </citation>
    <scope>NUCLEOTIDE SEQUENCE</scope>
    <source>
        <strain evidence="1">KP4898</strain>
        <plasmid evidence="1">pIncAC-KP4898</plasmid>
    </source>
</reference>
<evidence type="ECO:0000313" key="1">
    <source>
        <dbReference type="EMBL" id="ASM79779.1"/>
    </source>
</evidence>
<dbReference type="EMBL" id="KY882285">
    <property type="protein sequence ID" value="ASM79779.1"/>
    <property type="molecule type" value="Genomic_DNA"/>
</dbReference>
<protein>
    <submittedName>
        <fullName evidence="1">Uncharacterized protein</fullName>
    </submittedName>
</protein>
<geneLocation type="plasmid" evidence="1">
    <name>pIncAC-KP4898</name>
</geneLocation>
<organism evidence="1">
    <name type="scientific">Klebsiella pneumoniae subsp. pneumoniae</name>
    <dbReference type="NCBI Taxonomy" id="72407"/>
    <lineage>
        <taxon>Bacteria</taxon>
        <taxon>Pseudomonadati</taxon>
        <taxon>Pseudomonadota</taxon>
        <taxon>Gammaproteobacteria</taxon>
        <taxon>Enterobacterales</taxon>
        <taxon>Enterobacteriaceae</taxon>
        <taxon>Klebsiella/Raoultella group</taxon>
        <taxon>Klebsiella</taxon>
        <taxon>Klebsiella pneumoniae complex</taxon>
    </lineage>
</organism>
<keyword evidence="1" id="KW-0614">Plasmid</keyword>
<proteinExistence type="predicted"/>
<dbReference type="AlphaFoldDB" id="A0A221KL80"/>